<organism evidence="14 15">
    <name type="scientific">Malassezia pachydermatis</name>
    <dbReference type="NCBI Taxonomy" id="77020"/>
    <lineage>
        <taxon>Eukaryota</taxon>
        <taxon>Fungi</taxon>
        <taxon>Dikarya</taxon>
        <taxon>Basidiomycota</taxon>
        <taxon>Ustilaginomycotina</taxon>
        <taxon>Malasseziomycetes</taxon>
        <taxon>Malasseziales</taxon>
        <taxon>Malasseziaceae</taxon>
        <taxon>Malassezia</taxon>
    </lineage>
</organism>
<evidence type="ECO:0000259" key="13">
    <source>
        <dbReference type="Pfam" id="PF10502"/>
    </source>
</evidence>
<dbReference type="InterPro" id="IPR037730">
    <property type="entry name" value="IMP2"/>
</dbReference>
<dbReference type="PROSITE" id="PS00760">
    <property type="entry name" value="SPASE_I_2"/>
    <property type="match status" value="1"/>
</dbReference>
<accession>A0A0M9VP07</accession>
<evidence type="ECO:0000313" key="15">
    <source>
        <dbReference type="Proteomes" id="UP000037751"/>
    </source>
</evidence>
<dbReference type="SUPFAM" id="SSF51306">
    <property type="entry name" value="LexA/Signal peptidase"/>
    <property type="match status" value="1"/>
</dbReference>
<dbReference type="AlphaFoldDB" id="A0A0M9VP07"/>
<dbReference type="NCBIfam" id="TIGR02227">
    <property type="entry name" value="sigpep_I_bact"/>
    <property type="match status" value="1"/>
</dbReference>
<dbReference type="Pfam" id="PF10502">
    <property type="entry name" value="Peptidase_S26"/>
    <property type="match status" value="1"/>
</dbReference>
<keyword evidence="8 11" id="KW-0496">Mitochondrion</keyword>
<feature type="active site" evidence="10">
    <location>
        <position position="153"/>
    </location>
</feature>
<dbReference type="InterPro" id="IPR019533">
    <property type="entry name" value="Peptidase_S26"/>
</dbReference>
<feature type="region of interest" description="Disordered" evidence="12">
    <location>
        <begin position="1"/>
        <end position="64"/>
    </location>
</feature>
<keyword evidence="5 11" id="KW-0999">Mitochondrion inner membrane</keyword>
<protein>
    <recommendedName>
        <fullName evidence="11">Mitochondrial inner membrane protease subunit</fullName>
        <ecNumber evidence="11">3.4.21.-</ecNumber>
    </recommendedName>
</protein>
<dbReference type="GeneID" id="28730448"/>
<evidence type="ECO:0000313" key="14">
    <source>
        <dbReference type="EMBL" id="KOS13942.1"/>
    </source>
</evidence>
<dbReference type="GO" id="GO:0006627">
    <property type="term" value="P:protein processing involved in protein targeting to mitochondrion"/>
    <property type="evidence" value="ECO:0007669"/>
    <property type="project" value="InterPro"/>
</dbReference>
<keyword evidence="6 11" id="KW-0378">Hydrolase</keyword>
<sequence>MSRVGVRAVTPCPPRALPRKGWATRYQHTKAHASSSHAKLGAAAPTPSTSSSTHSRSNSDTSPSPIRPFWRAVAWLPVILFLTGHVVSVANVRGTSMSPTFNPIEPEEIVRPSHKPTTDIVLLNRLVTASRDFKKGDIVTLYSPSDPNKIITKRILALGGDTIHLWVPRDANLAPTSRKGLPDHVVSLAYTNIYQNALQELAHEIEDHASGAWLSITIPPHCAWVEGDASAHKPIVGDRLYPESKSRDSREFGPVPLGLITSRVSCILWPPSRFGPPGPRPT</sequence>
<evidence type="ECO:0000256" key="4">
    <source>
        <dbReference type="ARBA" id="ARBA00022692"/>
    </source>
</evidence>
<evidence type="ECO:0000256" key="8">
    <source>
        <dbReference type="ARBA" id="ARBA00023128"/>
    </source>
</evidence>
<comment type="similarity">
    <text evidence="2">Belongs to the peptidase S26 family. IMP2 subfamily.</text>
</comment>
<keyword evidence="4" id="KW-0812">Transmembrane</keyword>
<evidence type="ECO:0000256" key="7">
    <source>
        <dbReference type="ARBA" id="ARBA00022989"/>
    </source>
</evidence>
<evidence type="ECO:0000256" key="9">
    <source>
        <dbReference type="ARBA" id="ARBA00023136"/>
    </source>
</evidence>
<keyword evidence="7" id="KW-1133">Transmembrane helix</keyword>
<dbReference type="InterPro" id="IPR019757">
    <property type="entry name" value="Pept_S26A_signal_pept_1_Lys-AS"/>
</dbReference>
<dbReference type="VEuPathDB" id="FungiDB:Malapachy_4117"/>
<dbReference type="STRING" id="77020.A0A0M9VP07"/>
<comment type="subcellular location">
    <subcellularLocation>
        <location evidence="1">Mitochondrion inner membrane</location>
        <topology evidence="1">Single-pass membrane protein</topology>
    </subcellularLocation>
</comment>
<proteinExistence type="inferred from homology"/>
<keyword evidence="3 11" id="KW-0645">Protease</keyword>
<dbReference type="GO" id="GO:0042720">
    <property type="term" value="C:mitochondrial inner membrane peptidase complex"/>
    <property type="evidence" value="ECO:0007669"/>
    <property type="project" value="InterPro"/>
</dbReference>
<dbReference type="OrthoDB" id="308440at2759"/>
<feature type="compositionally biased region" description="Low complexity" evidence="12">
    <location>
        <begin position="45"/>
        <end position="64"/>
    </location>
</feature>
<comment type="caution">
    <text evidence="14">The sequence shown here is derived from an EMBL/GenBank/DDBJ whole genome shotgun (WGS) entry which is preliminary data.</text>
</comment>
<dbReference type="RefSeq" id="XP_017991574.1">
    <property type="nucleotide sequence ID" value="XM_018138572.1"/>
</dbReference>
<dbReference type="GO" id="GO:0004252">
    <property type="term" value="F:serine-type endopeptidase activity"/>
    <property type="evidence" value="ECO:0007669"/>
    <property type="project" value="InterPro"/>
</dbReference>
<dbReference type="InterPro" id="IPR036286">
    <property type="entry name" value="LexA/Signal_pep-like_sf"/>
</dbReference>
<feature type="domain" description="Peptidase S26" evidence="13">
    <location>
        <begin position="73"/>
        <end position="165"/>
    </location>
</feature>
<gene>
    <name evidence="14" type="ORF">Malapachy_4117</name>
</gene>
<dbReference type="Proteomes" id="UP000037751">
    <property type="component" value="Unassembled WGS sequence"/>
</dbReference>
<evidence type="ECO:0000256" key="2">
    <source>
        <dbReference type="ARBA" id="ARBA00007066"/>
    </source>
</evidence>
<evidence type="ECO:0000256" key="6">
    <source>
        <dbReference type="ARBA" id="ARBA00022801"/>
    </source>
</evidence>
<dbReference type="InterPro" id="IPR000223">
    <property type="entry name" value="Pept_S26A_signal_pept_1"/>
</dbReference>
<reference evidence="14 15" key="1">
    <citation type="submission" date="2015-07" db="EMBL/GenBank/DDBJ databases">
        <title>Draft Genome Sequence of Malassezia furfur CBS1878 and Malassezia pachydermatis CBS1879.</title>
        <authorList>
            <person name="Triana S."/>
            <person name="Ohm R."/>
            <person name="Gonzalez A."/>
            <person name="DeCock H."/>
            <person name="Restrepo S."/>
            <person name="Celis A."/>
        </authorList>
    </citation>
    <scope>NUCLEOTIDE SEQUENCE [LARGE SCALE GENOMIC DNA]</scope>
    <source>
        <strain evidence="14 15">CBS 1879</strain>
    </source>
</reference>
<evidence type="ECO:0000256" key="3">
    <source>
        <dbReference type="ARBA" id="ARBA00022670"/>
    </source>
</evidence>
<dbReference type="EC" id="3.4.21.-" evidence="11"/>
<dbReference type="Gene3D" id="2.10.109.10">
    <property type="entry name" value="Umud Fragment, subunit A"/>
    <property type="match status" value="1"/>
</dbReference>
<evidence type="ECO:0000256" key="12">
    <source>
        <dbReference type="SAM" id="MobiDB-lite"/>
    </source>
</evidence>
<dbReference type="PANTHER" id="PTHR46041">
    <property type="entry name" value="MITOCHONDRIAL INNER MEMBRANE PROTEASE SUBUNIT 2"/>
    <property type="match status" value="1"/>
</dbReference>
<dbReference type="PANTHER" id="PTHR46041:SF2">
    <property type="entry name" value="MITOCHONDRIAL INNER MEMBRANE PROTEASE SUBUNIT 2"/>
    <property type="match status" value="1"/>
</dbReference>
<evidence type="ECO:0000256" key="1">
    <source>
        <dbReference type="ARBA" id="ARBA00004434"/>
    </source>
</evidence>
<dbReference type="EMBL" id="LGAV01000004">
    <property type="protein sequence ID" value="KOS13942.1"/>
    <property type="molecule type" value="Genomic_DNA"/>
</dbReference>
<evidence type="ECO:0000256" key="11">
    <source>
        <dbReference type="RuleBase" id="RU362041"/>
    </source>
</evidence>
<dbReference type="GO" id="GO:0006465">
    <property type="term" value="P:signal peptide processing"/>
    <property type="evidence" value="ECO:0007669"/>
    <property type="project" value="InterPro"/>
</dbReference>
<evidence type="ECO:0000256" key="5">
    <source>
        <dbReference type="ARBA" id="ARBA00022792"/>
    </source>
</evidence>
<dbReference type="CDD" id="cd06530">
    <property type="entry name" value="S26_SPase_I"/>
    <property type="match status" value="1"/>
</dbReference>
<evidence type="ECO:0000256" key="10">
    <source>
        <dbReference type="PIRSR" id="PIRSR600223-1"/>
    </source>
</evidence>
<keyword evidence="9" id="KW-0472">Membrane</keyword>
<feature type="active site" evidence="10">
    <location>
        <position position="96"/>
    </location>
</feature>
<keyword evidence="15" id="KW-1185">Reference proteome</keyword>
<name>A0A0M9VP07_9BASI</name>